<evidence type="ECO:0000256" key="11">
    <source>
        <dbReference type="PROSITE-ProRule" id="PRU01211"/>
    </source>
</evidence>
<gene>
    <name evidence="14" type="ORF">CTOB1V02_LOCUS4306</name>
</gene>
<dbReference type="Gene3D" id="3.40.390.10">
    <property type="entry name" value="Collagenase (Catalytic Domain)"/>
    <property type="match status" value="1"/>
</dbReference>
<dbReference type="InterPro" id="IPR006026">
    <property type="entry name" value="Peptidase_Metallo"/>
</dbReference>
<feature type="disulfide bond" evidence="11">
    <location>
        <begin position="219"/>
        <end position="241"/>
    </location>
</feature>
<sequence length="456" mass="51775">MLTLEDLVVISQSGICIPVQRYPPSYSFVEKRQMSEDQGDIAIPNLEYALQLEEQSAEHVAFGPALRSIQLKEEEEEKLRLLRKEKETRHPTTDSRDGAGGFREMLNSWRDKKRKNVSIREKRSLKHAKGKSKDHLVHVKESAILDAAQKSRRRRAATARSERIWDYGVIPYEIDANFSGENKALFKLAMRHWELYTCLKFVEREPIHPNWIQFTERACGCCSFVGKRGNGAQAISIGKNCDKFGIVVHELGHVVGFWHEHTRPDRDENVRIIRENIMEGQEYNFNKQTSEEVNSLGQKYDFASIMHYATNTFSKNENLDTILPLEDPLRTILPEIGQRRRLSPGDIKQTELLYKCRTESGGNLLDPVGNFSTPKMAVILRREAALRAATENSTDNTAPPSTESEDHNQISRKKEDVEAPISKPGSDSHVPPSDEASGKHGNPPQPTHSEAENLVD</sequence>
<feature type="compositionally biased region" description="Polar residues" evidence="13">
    <location>
        <begin position="390"/>
        <end position="402"/>
    </location>
</feature>
<evidence type="ECO:0000256" key="8">
    <source>
        <dbReference type="ARBA" id="ARBA00023049"/>
    </source>
</evidence>
<feature type="compositionally biased region" description="Basic and acidic residues" evidence="13">
    <location>
        <begin position="83"/>
        <end position="97"/>
    </location>
</feature>
<proteinExistence type="predicted"/>
<organism evidence="14">
    <name type="scientific">Cyprideis torosa</name>
    <dbReference type="NCBI Taxonomy" id="163714"/>
    <lineage>
        <taxon>Eukaryota</taxon>
        <taxon>Metazoa</taxon>
        <taxon>Ecdysozoa</taxon>
        <taxon>Arthropoda</taxon>
        <taxon>Crustacea</taxon>
        <taxon>Oligostraca</taxon>
        <taxon>Ostracoda</taxon>
        <taxon>Podocopa</taxon>
        <taxon>Podocopida</taxon>
        <taxon>Cytherocopina</taxon>
        <taxon>Cytheroidea</taxon>
        <taxon>Cytherideidae</taxon>
        <taxon>Cyprideis</taxon>
    </lineage>
</organism>
<keyword evidence="8 11" id="KW-0482">Metalloprotease</keyword>
<reference evidence="14" key="1">
    <citation type="submission" date="2020-11" db="EMBL/GenBank/DDBJ databases">
        <authorList>
            <person name="Tran Van P."/>
        </authorList>
    </citation>
    <scope>NUCLEOTIDE SEQUENCE</scope>
</reference>
<feature type="binding site" evidence="11">
    <location>
        <position position="249"/>
    </location>
    <ligand>
        <name>Zn(2+)</name>
        <dbReference type="ChEBI" id="CHEBI:29105"/>
        <note>catalytic</note>
    </ligand>
</feature>
<evidence type="ECO:0000256" key="3">
    <source>
        <dbReference type="ARBA" id="ARBA00022723"/>
    </source>
</evidence>
<evidence type="ECO:0000256" key="1">
    <source>
        <dbReference type="ARBA" id="ARBA00022536"/>
    </source>
</evidence>
<feature type="compositionally biased region" description="Basic and acidic residues" evidence="13">
    <location>
        <begin position="404"/>
        <end position="417"/>
    </location>
</feature>
<evidence type="ECO:0000256" key="7">
    <source>
        <dbReference type="ARBA" id="ARBA00022833"/>
    </source>
</evidence>
<feature type="region of interest" description="Disordered" evidence="13">
    <location>
        <begin position="83"/>
        <end position="103"/>
    </location>
</feature>
<dbReference type="EMBL" id="OB660817">
    <property type="protein sequence ID" value="CAD7226388.1"/>
    <property type="molecule type" value="Genomic_DNA"/>
</dbReference>
<dbReference type="GO" id="GO:0016485">
    <property type="term" value="P:protein processing"/>
    <property type="evidence" value="ECO:0007669"/>
    <property type="project" value="TreeGrafter"/>
</dbReference>
<keyword evidence="7 11" id="KW-0862">Zinc</keyword>
<feature type="non-terminal residue" evidence="14">
    <location>
        <position position="1"/>
    </location>
</feature>
<dbReference type="AlphaFoldDB" id="A0A7R8W8K5"/>
<protein>
    <recommendedName>
        <fullName evidence="12">Metalloendopeptidase</fullName>
        <ecNumber evidence="12">3.4.24.-</ecNumber>
    </recommendedName>
</protein>
<evidence type="ECO:0000256" key="12">
    <source>
        <dbReference type="RuleBase" id="RU361183"/>
    </source>
</evidence>
<evidence type="ECO:0000256" key="10">
    <source>
        <dbReference type="ARBA" id="ARBA00023180"/>
    </source>
</evidence>
<evidence type="ECO:0000256" key="6">
    <source>
        <dbReference type="ARBA" id="ARBA00022801"/>
    </source>
</evidence>
<dbReference type="PRINTS" id="PR00480">
    <property type="entry name" value="ASTACIN"/>
</dbReference>
<name>A0A7R8W8K5_9CRUS</name>
<dbReference type="GO" id="GO:0004222">
    <property type="term" value="F:metalloendopeptidase activity"/>
    <property type="evidence" value="ECO:0007669"/>
    <property type="project" value="UniProtKB-UniRule"/>
</dbReference>
<keyword evidence="1" id="KW-0245">EGF-like domain</keyword>
<keyword evidence="6 11" id="KW-0378">Hydrolase</keyword>
<keyword evidence="10" id="KW-0325">Glycoprotein</keyword>
<dbReference type="InterPro" id="IPR024079">
    <property type="entry name" value="MetalloPept_cat_dom_sf"/>
</dbReference>
<feature type="binding site" evidence="11">
    <location>
        <position position="253"/>
    </location>
    <ligand>
        <name>Zn(2+)</name>
        <dbReference type="ChEBI" id="CHEBI:29105"/>
        <note>catalytic</note>
    </ligand>
</feature>
<feature type="region of interest" description="Disordered" evidence="13">
    <location>
        <begin position="389"/>
        <end position="456"/>
    </location>
</feature>
<accession>A0A7R8W8K5</accession>
<evidence type="ECO:0000256" key="2">
    <source>
        <dbReference type="ARBA" id="ARBA00022670"/>
    </source>
</evidence>
<evidence type="ECO:0000256" key="9">
    <source>
        <dbReference type="ARBA" id="ARBA00023157"/>
    </source>
</evidence>
<evidence type="ECO:0000256" key="5">
    <source>
        <dbReference type="ARBA" id="ARBA00022737"/>
    </source>
</evidence>
<dbReference type="PROSITE" id="PS51864">
    <property type="entry name" value="ASTACIN"/>
    <property type="match status" value="1"/>
</dbReference>
<dbReference type="OrthoDB" id="431034at2759"/>
<dbReference type="InterPro" id="IPR001506">
    <property type="entry name" value="Peptidase_M12A"/>
</dbReference>
<dbReference type="GO" id="GO:0008270">
    <property type="term" value="F:zinc ion binding"/>
    <property type="evidence" value="ECO:0007669"/>
    <property type="project" value="UniProtKB-UniRule"/>
</dbReference>
<comment type="cofactor">
    <cofactor evidence="11 12">
        <name>Zn(2+)</name>
        <dbReference type="ChEBI" id="CHEBI:29105"/>
    </cofactor>
    <text evidence="11 12">Binds 1 zinc ion per subunit.</text>
</comment>
<dbReference type="GO" id="GO:0005615">
    <property type="term" value="C:extracellular space"/>
    <property type="evidence" value="ECO:0007669"/>
    <property type="project" value="TreeGrafter"/>
</dbReference>
<evidence type="ECO:0000256" key="13">
    <source>
        <dbReference type="SAM" id="MobiDB-lite"/>
    </source>
</evidence>
<dbReference type="SMART" id="SM00235">
    <property type="entry name" value="ZnMc"/>
    <property type="match status" value="1"/>
</dbReference>
<dbReference type="GO" id="GO:0009953">
    <property type="term" value="P:dorsal/ventral pattern formation"/>
    <property type="evidence" value="ECO:0007669"/>
    <property type="project" value="TreeGrafter"/>
</dbReference>
<keyword evidence="4" id="KW-0732">Signal</keyword>
<evidence type="ECO:0000256" key="4">
    <source>
        <dbReference type="ARBA" id="ARBA00022729"/>
    </source>
</evidence>
<keyword evidence="9 11" id="KW-1015">Disulfide bond</keyword>
<dbReference type="SUPFAM" id="SSF55486">
    <property type="entry name" value="Metalloproteases ('zincins'), catalytic domain"/>
    <property type="match status" value="1"/>
</dbReference>
<keyword evidence="2 11" id="KW-0645">Protease</keyword>
<dbReference type="PANTHER" id="PTHR10127:SF861">
    <property type="entry name" value="DORSAL-VENTRAL PATTERNING PROTEIN TOLLOID-RELATED"/>
    <property type="match status" value="1"/>
</dbReference>
<feature type="disulfide bond" evidence="11">
    <location>
        <begin position="221"/>
        <end position="222"/>
    </location>
</feature>
<keyword evidence="5" id="KW-0677">Repeat</keyword>
<comment type="caution">
    <text evidence="11">Lacks conserved residue(s) required for the propagation of feature annotation.</text>
</comment>
<dbReference type="PANTHER" id="PTHR10127">
    <property type="entry name" value="DISCOIDIN, CUB, EGF, LAMININ , AND ZINC METALLOPROTEASE DOMAIN CONTAINING"/>
    <property type="match status" value="1"/>
</dbReference>
<feature type="binding site" evidence="11">
    <location>
        <position position="259"/>
    </location>
    <ligand>
        <name>Zn(2+)</name>
        <dbReference type="ChEBI" id="CHEBI:29105"/>
        <note>catalytic</note>
    </ligand>
</feature>
<dbReference type="Pfam" id="PF01400">
    <property type="entry name" value="Astacin"/>
    <property type="match status" value="1"/>
</dbReference>
<keyword evidence="3 11" id="KW-0479">Metal-binding</keyword>
<evidence type="ECO:0000313" key="14">
    <source>
        <dbReference type="EMBL" id="CAD7226388.1"/>
    </source>
</evidence>
<feature type="active site" evidence="11">
    <location>
        <position position="250"/>
    </location>
</feature>
<dbReference type="EC" id="3.4.24.-" evidence="12"/>
<dbReference type="FunFam" id="3.40.390.10:FF:000004">
    <property type="entry name" value="Metalloendopeptidase"/>
    <property type="match status" value="1"/>
</dbReference>